<proteinExistence type="predicted"/>
<feature type="chain" id="PRO_5002408880" description="Lipoprotein" evidence="1">
    <location>
        <begin position="21"/>
        <end position="168"/>
    </location>
</feature>
<comment type="caution">
    <text evidence="2">The sequence shown here is derived from an EMBL/GenBank/DDBJ whole genome shotgun (WGS) entry which is preliminary data.</text>
</comment>
<dbReference type="AlphaFoldDB" id="A0A0E3B7U4"/>
<dbReference type="PROSITE" id="PS51257">
    <property type="entry name" value="PROKAR_LIPOPROTEIN"/>
    <property type="match status" value="1"/>
</dbReference>
<dbReference type="EMBL" id="AWTN01000129">
    <property type="protein sequence ID" value="KGG84419.1"/>
    <property type="molecule type" value="Genomic_DNA"/>
</dbReference>
<evidence type="ECO:0008006" key="4">
    <source>
        <dbReference type="Google" id="ProtNLM"/>
    </source>
</evidence>
<keyword evidence="1" id="KW-0732">Signal</keyword>
<organism evidence="2 3">
    <name type="scientific">Comamonas thiooxydans</name>
    <dbReference type="NCBI Taxonomy" id="363952"/>
    <lineage>
        <taxon>Bacteria</taxon>
        <taxon>Pseudomonadati</taxon>
        <taxon>Pseudomonadota</taxon>
        <taxon>Betaproteobacteria</taxon>
        <taxon>Burkholderiales</taxon>
        <taxon>Comamonadaceae</taxon>
        <taxon>Comamonas</taxon>
    </lineage>
</organism>
<accession>A0A0E3B7U4</accession>
<gene>
    <name evidence="2" type="ORF">P245_24410</name>
</gene>
<dbReference type="Proteomes" id="UP000029567">
    <property type="component" value="Unassembled WGS sequence"/>
</dbReference>
<evidence type="ECO:0000256" key="1">
    <source>
        <dbReference type="SAM" id="SignalP"/>
    </source>
</evidence>
<reference evidence="2 3" key="1">
    <citation type="submission" date="2013-09" db="EMBL/GenBank/DDBJ databases">
        <title>High correlation between genotypes and phenotypes of environmental bacteria Comamonas testosteroni strains.</title>
        <authorList>
            <person name="Liu L."/>
            <person name="Zhu W."/>
            <person name="Xia X."/>
            <person name="Xu B."/>
            <person name="Luo M."/>
            <person name="Wang G."/>
        </authorList>
    </citation>
    <scope>NUCLEOTIDE SEQUENCE [LARGE SCALE GENOMIC DNA]</scope>
    <source>
        <strain evidence="2 3">JL14</strain>
    </source>
</reference>
<evidence type="ECO:0000313" key="3">
    <source>
        <dbReference type="Proteomes" id="UP000029567"/>
    </source>
</evidence>
<evidence type="ECO:0000313" key="2">
    <source>
        <dbReference type="EMBL" id="KGG84419.1"/>
    </source>
</evidence>
<name>A0A0E3B7U4_9BURK</name>
<sequence>MKATKITLMAAAALALSACVQLPTLPTLPGAQPVASSGVMGPPGGYQQPWTAVPPSPDACNSQAFMEGYKAEYYLTWNRLIGPKQGMFEMQAKQRPADPAVAWNASLYKGKLFNLQGYDNGQSRYGMQNITSTDYLKRCAATSYQKGQNAGGAAALQGFRELEAKERR</sequence>
<protein>
    <recommendedName>
        <fullName evidence="4">Lipoprotein</fullName>
    </recommendedName>
</protein>
<feature type="signal peptide" evidence="1">
    <location>
        <begin position="1"/>
        <end position="20"/>
    </location>
</feature>
<dbReference type="RefSeq" id="WP_034382945.1">
    <property type="nucleotide sequence ID" value="NZ_AWTN01000129.1"/>
</dbReference>